<dbReference type="Proteomes" id="UP000616201">
    <property type="component" value="Unassembled WGS sequence"/>
</dbReference>
<dbReference type="InterPro" id="IPR035992">
    <property type="entry name" value="Ricin_B-like_lectins"/>
</dbReference>
<reference evidence="2" key="1">
    <citation type="submission" date="2018-02" db="EMBL/GenBank/DDBJ databases">
        <authorList>
            <person name="Vasarhelyi B.M."/>
            <person name="Deshmukh S."/>
            <person name="Balint B."/>
            <person name="Kukolya J."/>
        </authorList>
    </citation>
    <scope>NUCLEOTIDE SEQUENCE</scope>
    <source>
        <strain evidence="2">KB22</strain>
    </source>
</reference>
<name>A0A928UYG4_9SPHI</name>
<dbReference type="EMBL" id="PRDK01000009">
    <property type="protein sequence ID" value="MBE8715328.1"/>
    <property type="molecule type" value="Genomic_DNA"/>
</dbReference>
<gene>
    <name evidence="2" type="ORF">C4F49_16770</name>
</gene>
<proteinExistence type="predicted"/>
<feature type="domain" description="Ricin B lectin" evidence="1">
    <location>
        <begin position="143"/>
        <end position="223"/>
    </location>
</feature>
<dbReference type="SUPFAM" id="SSF50370">
    <property type="entry name" value="Ricin B-like lectins"/>
    <property type="match status" value="1"/>
</dbReference>
<evidence type="ECO:0000259" key="1">
    <source>
        <dbReference type="Pfam" id="PF14200"/>
    </source>
</evidence>
<dbReference type="CDD" id="cd00161">
    <property type="entry name" value="beta-trefoil_Ricin-like"/>
    <property type="match status" value="1"/>
</dbReference>
<evidence type="ECO:0000313" key="2">
    <source>
        <dbReference type="EMBL" id="MBE8715328.1"/>
    </source>
</evidence>
<dbReference type="Gene3D" id="2.80.10.50">
    <property type="match status" value="1"/>
</dbReference>
<evidence type="ECO:0000313" key="3">
    <source>
        <dbReference type="Proteomes" id="UP000616201"/>
    </source>
</evidence>
<dbReference type="PROSITE" id="PS50231">
    <property type="entry name" value="RICIN_B_LECTIN"/>
    <property type="match status" value="1"/>
</dbReference>
<dbReference type="Gene3D" id="2.60.40.2340">
    <property type="match status" value="1"/>
</dbReference>
<protein>
    <recommendedName>
        <fullName evidence="1">Ricin B lectin domain-containing protein</fullName>
    </recommendedName>
</protein>
<keyword evidence="3" id="KW-1185">Reference proteome</keyword>
<dbReference type="InterPro" id="IPR000772">
    <property type="entry name" value="Ricin_B_lectin"/>
</dbReference>
<sequence length="603" mass="67414">MIKSFALESGQYGKVSIVSSNDEHQVFVTLQPDANLNSLKPIIEISDDASITPSSGDVIDVSINKTVVYKVTSASGQTRDWQVVFRIHDSQISDYDTYSIASVLNGKVMQVEGDYKFNEKYLINANINIVNPEVAHGENLQRWQEWDIIYQRTEDGIKYYSFRNLNSGLLLQAANEEGEKVIQNRKSSTNVDAQLWALEESAESEEYEIINKANGFYLTLNSSGSITYVTQQTGDNSDRQRWVINKLPRDSYRDDDVCNFFNRTTGSVAFDQGNSIPLSDGRVLWVTQDAWFEGSLAPNGNLNGNHFISYSNSVIIQSAMDNWSPNAVMMTADGRSNGGVGNLIPKYPGKTWSWPGAGVELNNIVYIHNTEGEGLGTDNDHQSLYKLTPITNTHWKTERTTPAGLTASEKLMRFASGMVKANDGYVYVYGSRNIPDSFGFNTYLYVARFLQNDPQNWTFWNGNAWVATASLSSSAHVSTGNGTNYVSYLNGKYIHLTMDQGFYCDIPSINMYISISSSPTGPFTTKKLVHSFTEYYKGKNARVYTPLIHTSSVNGKDELLITYSINFGACVVNNDGAIKESDGTYDSYYYRVKGVRIPYSLFE</sequence>
<dbReference type="Pfam" id="PF14200">
    <property type="entry name" value="RicinB_lectin_2"/>
    <property type="match status" value="1"/>
</dbReference>
<dbReference type="AlphaFoldDB" id="A0A928UYG4"/>
<organism evidence="2 3">
    <name type="scientific">Sphingobacterium hungaricum</name>
    <dbReference type="NCBI Taxonomy" id="2082723"/>
    <lineage>
        <taxon>Bacteria</taxon>
        <taxon>Pseudomonadati</taxon>
        <taxon>Bacteroidota</taxon>
        <taxon>Sphingobacteriia</taxon>
        <taxon>Sphingobacteriales</taxon>
        <taxon>Sphingobacteriaceae</taxon>
        <taxon>Sphingobacterium</taxon>
    </lineage>
</organism>
<accession>A0A928UYG4</accession>
<comment type="caution">
    <text evidence="2">The sequence shown here is derived from an EMBL/GenBank/DDBJ whole genome shotgun (WGS) entry which is preliminary data.</text>
</comment>